<name>A0A2N9LMZ4_9BACT</name>
<evidence type="ECO:0000313" key="1">
    <source>
        <dbReference type="EMBL" id="SPE24524.1"/>
    </source>
</evidence>
<dbReference type="AlphaFoldDB" id="A0A2N9LMZ4"/>
<accession>A0A2N9LMZ4</accession>
<protein>
    <submittedName>
        <fullName evidence="1">Aminoglycoside 6-N-acetyltransferase</fullName>
    </submittedName>
</protein>
<organism evidence="1 2">
    <name type="scientific">Candidatus Sulfuritelmatomonas gaucii</name>
    <dbReference type="NCBI Taxonomy" id="2043161"/>
    <lineage>
        <taxon>Bacteria</taxon>
        <taxon>Pseudomonadati</taxon>
        <taxon>Acidobacteriota</taxon>
        <taxon>Terriglobia</taxon>
        <taxon>Terriglobales</taxon>
        <taxon>Acidobacteriaceae</taxon>
        <taxon>Candidatus Sulfuritelmatomonas</taxon>
    </lineage>
</organism>
<dbReference type="GO" id="GO:0016740">
    <property type="term" value="F:transferase activity"/>
    <property type="evidence" value="ECO:0007669"/>
    <property type="project" value="UniProtKB-KW"/>
</dbReference>
<evidence type="ECO:0000313" key="2">
    <source>
        <dbReference type="Proteomes" id="UP000239735"/>
    </source>
</evidence>
<dbReference type="EMBL" id="OKRB01000103">
    <property type="protein sequence ID" value="SPE24524.1"/>
    <property type="molecule type" value="Genomic_DNA"/>
</dbReference>
<gene>
    <name evidence="1" type="ORF">SBA5_450114</name>
</gene>
<dbReference type="Proteomes" id="UP000239735">
    <property type="component" value="Unassembled WGS sequence"/>
</dbReference>
<dbReference type="OrthoDB" id="279280at2"/>
<sequence>MSALYKYSQYLAQSNHQAFDQINEPGAATPWSGIYRCEGCGKNITSITGHTLPPQNHHQHTAIQGRIRWRLAVSHE</sequence>
<reference evidence="2" key="1">
    <citation type="submission" date="2018-02" db="EMBL/GenBank/DDBJ databases">
        <authorList>
            <person name="Hausmann B."/>
        </authorList>
    </citation>
    <scope>NUCLEOTIDE SEQUENCE [LARGE SCALE GENOMIC DNA]</scope>
    <source>
        <strain evidence="2">Peat soil MAG SbA5</strain>
    </source>
</reference>
<keyword evidence="1" id="KW-0808">Transferase</keyword>
<proteinExistence type="predicted"/>